<evidence type="ECO:0000256" key="3">
    <source>
        <dbReference type="ARBA" id="ARBA00022741"/>
    </source>
</evidence>
<dbReference type="GO" id="GO:0004672">
    <property type="term" value="F:protein kinase activity"/>
    <property type="evidence" value="ECO:0000318"/>
    <property type="project" value="GO_Central"/>
</dbReference>
<feature type="region of interest" description="Disordered" evidence="6">
    <location>
        <begin position="666"/>
        <end position="690"/>
    </location>
</feature>
<feature type="compositionally biased region" description="Gly residues" evidence="6">
    <location>
        <begin position="204"/>
        <end position="223"/>
    </location>
</feature>
<dbReference type="GO" id="GO:0005524">
    <property type="term" value="F:ATP binding"/>
    <property type="evidence" value="ECO:0007669"/>
    <property type="project" value="InterPro"/>
</dbReference>
<keyword evidence="8" id="KW-1185">Reference proteome</keyword>
<dbReference type="Proteomes" id="UP000006906">
    <property type="component" value="Chromosome 12"/>
</dbReference>
<dbReference type="GeneID" id="5728551"/>
<dbReference type="GO" id="GO:0004721">
    <property type="term" value="F:phosphoprotein phosphatase activity"/>
    <property type="evidence" value="ECO:0000318"/>
    <property type="project" value="GO_Central"/>
</dbReference>
<dbReference type="Gramene" id="PNW75145">
    <property type="protein sequence ID" value="PNW75145"/>
    <property type="gene ID" value="CHLRE_12g514600v5"/>
</dbReference>
<dbReference type="RefSeq" id="XP_042918377.1">
    <property type="nucleotide sequence ID" value="XM_043068282.1"/>
</dbReference>
<keyword evidence="1" id="KW-0723">Serine/threonine-protein kinase</keyword>
<dbReference type="ExpressionAtlas" id="A0A2K3D3N3">
    <property type="expression patterns" value="baseline"/>
</dbReference>
<keyword evidence="4" id="KW-0418">Kinase</keyword>
<dbReference type="GO" id="GO:0004674">
    <property type="term" value="F:protein serine/threonine kinase activity"/>
    <property type="evidence" value="ECO:0007669"/>
    <property type="project" value="UniProtKB-KW"/>
</dbReference>
<feature type="compositionally biased region" description="Low complexity" evidence="6">
    <location>
        <begin position="666"/>
        <end position="687"/>
    </location>
</feature>
<feature type="region of interest" description="Disordered" evidence="6">
    <location>
        <begin position="163"/>
        <end position="240"/>
    </location>
</feature>
<dbReference type="PANTHER" id="PTHR31756:SF3">
    <property type="entry name" value="PYRUVATE, PHOSPHATE DIKINASE REGULATORY PROTEIN 1, CHLOROPLASTIC"/>
    <property type="match status" value="1"/>
</dbReference>
<evidence type="ECO:0000313" key="8">
    <source>
        <dbReference type="Proteomes" id="UP000006906"/>
    </source>
</evidence>
<sequence length="719" mass="74951">MALAVAHLKQQQPNHVRASASLGSTARPVLLGLHGNKAWPWPRSVRAANAATPGGSLVEGHPTSPPAPSSGVVSTLSSVVDGQAATPIVQSPPSNAASNQLESVDDMAAFVERTRLEEETMRRKREEVELQLLRMRQQEAVRRQQAIRLKLATERANAAVLAQAGGGGSGSGTASPSGTGSPSASAADISAPPPPGPTASAAGADGGGGMGLSAGVGPSGGMAGAATGPPKKKLMLKRSKRMSAVAAAAGFNRVTPTTSQPPLGAATAPSSSSSYFAPGTTSAAASTSMRPPSRSGSPAGRSGAAGSGAAAPVALLSREDLIQKSKQDQARAALNPDGAEADGAGGVLLAGGGTESDCDLAEEVVVPKPIFIISDCTGESAARTVRAALNQFEARCRTQAPAQIMIFRFVEQTDRMMDIIREAHKEDALVVYTLVDPKAVKAVQTACKLQGVRYVDLWSELLDNMEVHLNAVRSGVPATLAETLRKPKANLTEEYFKMIEAVEYTRKLDDGAHPQEWRNADLLILGVSRCGKTPLSIYLGQRGYKVANLPLIPNCPVPKELFEIDQSRVVGLIIDPHVLASIRRNRVSLMGVSRAQSIDYAEVQKINSELEWARKLYNAHPEWPVIDVTLRGIEETAARILKLLNDRRGTTSPQWVDAIHAKSAAPPAAGAGPGAAAAQGGATARGPVDGEVVPGAPASIPELIYGAMSESSFMMQGLY</sequence>
<dbReference type="EMBL" id="CM008973">
    <property type="protein sequence ID" value="PNW75145.1"/>
    <property type="molecule type" value="Genomic_DNA"/>
</dbReference>
<dbReference type="InterPro" id="IPR005177">
    <property type="entry name" value="Kinase-pyrophosphorylase"/>
</dbReference>
<feature type="region of interest" description="Disordered" evidence="6">
    <location>
        <begin position="51"/>
        <end position="72"/>
    </location>
</feature>
<evidence type="ECO:0000256" key="4">
    <source>
        <dbReference type="ARBA" id="ARBA00022777"/>
    </source>
</evidence>
<keyword evidence="3" id="KW-0547">Nucleotide-binding</keyword>
<keyword evidence="2" id="KW-0808">Transferase</keyword>
<keyword evidence="5" id="KW-0175">Coiled coil</keyword>
<reference evidence="7 8" key="1">
    <citation type="journal article" date="2007" name="Science">
        <title>The Chlamydomonas genome reveals the evolution of key animal and plant functions.</title>
        <authorList>
            <person name="Merchant S.S."/>
            <person name="Prochnik S.E."/>
            <person name="Vallon O."/>
            <person name="Harris E.H."/>
            <person name="Karpowicz S.J."/>
            <person name="Witman G.B."/>
            <person name="Terry A."/>
            <person name="Salamov A."/>
            <person name="Fritz-Laylin L.K."/>
            <person name="Marechal-Drouard L."/>
            <person name="Marshall W.F."/>
            <person name="Qu L.H."/>
            <person name="Nelson D.R."/>
            <person name="Sanderfoot A.A."/>
            <person name="Spalding M.H."/>
            <person name="Kapitonov V.V."/>
            <person name="Ren Q."/>
            <person name="Ferris P."/>
            <person name="Lindquist E."/>
            <person name="Shapiro H."/>
            <person name="Lucas S.M."/>
            <person name="Grimwood J."/>
            <person name="Schmutz J."/>
            <person name="Cardol P."/>
            <person name="Cerutti H."/>
            <person name="Chanfreau G."/>
            <person name="Chen C.L."/>
            <person name="Cognat V."/>
            <person name="Croft M.T."/>
            <person name="Dent R."/>
            <person name="Dutcher S."/>
            <person name="Fernandez E."/>
            <person name="Fukuzawa H."/>
            <person name="Gonzalez-Ballester D."/>
            <person name="Gonzalez-Halphen D."/>
            <person name="Hallmann A."/>
            <person name="Hanikenne M."/>
            <person name="Hippler M."/>
            <person name="Inwood W."/>
            <person name="Jabbari K."/>
            <person name="Kalanon M."/>
            <person name="Kuras R."/>
            <person name="Lefebvre P.A."/>
            <person name="Lemaire S.D."/>
            <person name="Lobanov A.V."/>
            <person name="Lohr M."/>
            <person name="Manuell A."/>
            <person name="Meier I."/>
            <person name="Mets L."/>
            <person name="Mittag M."/>
            <person name="Mittelmeier T."/>
            <person name="Moroney J.V."/>
            <person name="Moseley J."/>
            <person name="Napoli C."/>
            <person name="Nedelcu A.M."/>
            <person name="Niyogi K."/>
            <person name="Novoselov S.V."/>
            <person name="Paulsen I.T."/>
            <person name="Pazour G."/>
            <person name="Purton S."/>
            <person name="Ral J.P."/>
            <person name="Riano-Pachon D.M."/>
            <person name="Riekhof W."/>
            <person name="Rymarquis L."/>
            <person name="Schroda M."/>
            <person name="Stern D."/>
            <person name="Umen J."/>
            <person name="Willows R."/>
            <person name="Wilson N."/>
            <person name="Zimmer S.L."/>
            <person name="Allmer J."/>
            <person name="Balk J."/>
            <person name="Bisova K."/>
            <person name="Chen C.J."/>
            <person name="Elias M."/>
            <person name="Gendler K."/>
            <person name="Hauser C."/>
            <person name="Lamb M.R."/>
            <person name="Ledford H."/>
            <person name="Long J.C."/>
            <person name="Minagawa J."/>
            <person name="Page M.D."/>
            <person name="Pan J."/>
            <person name="Pootakham W."/>
            <person name="Roje S."/>
            <person name="Rose A."/>
            <person name="Stahlberg E."/>
            <person name="Terauchi A.M."/>
            <person name="Yang P."/>
            <person name="Ball S."/>
            <person name="Bowler C."/>
            <person name="Dieckmann C.L."/>
            <person name="Gladyshev V.N."/>
            <person name="Green P."/>
            <person name="Jorgensen R."/>
            <person name="Mayfield S."/>
            <person name="Mueller-Roeber B."/>
            <person name="Rajamani S."/>
            <person name="Sayre R.T."/>
            <person name="Brokstein P."/>
            <person name="Dubchak I."/>
            <person name="Goodstein D."/>
            <person name="Hornick L."/>
            <person name="Huang Y.W."/>
            <person name="Jhaveri J."/>
            <person name="Luo Y."/>
            <person name="Martinez D."/>
            <person name="Ngau W.C."/>
            <person name="Otillar B."/>
            <person name="Poliakov A."/>
            <person name="Porter A."/>
            <person name="Szajkowski L."/>
            <person name="Werner G."/>
            <person name="Zhou K."/>
            <person name="Grigoriev I.V."/>
            <person name="Rokhsar D.S."/>
            <person name="Grossman A.R."/>
        </authorList>
    </citation>
    <scope>NUCLEOTIDE SEQUENCE [LARGE SCALE GENOMIC DNA]</scope>
    <source>
        <strain evidence="8">CC-503</strain>
    </source>
</reference>
<dbReference type="PANTHER" id="PTHR31756">
    <property type="entry name" value="PYRUVATE, PHOSPHATE DIKINASE REGULATORY PROTEIN 1, CHLOROPLASTIC"/>
    <property type="match status" value="1"/>
</dbReference>
<name>A0A2K3D3N3_CHLRE</name>
<evidence type="ECO:0000256" key="1">
    <source>
        <dbReference type="ARBA" id="ARBA00022527"/>
    </source>
</evidence>
<dbReference type="KEGG" id="cre:CHLRE_12g514600v5"/>
<evidence type="ECO:0000256" key="2">
    <source>
        <dbReference type="ARBA" id="ARBA00022679"/>
    </source>
</evidence>
<evidence type="ECO:0000313" key="7">
    <source>
        <dbReference type="EMBL" id="PNW75145.1"/>
    </source>
</evidence>
<feature type="compositionally biased region" description="Low complexity" evidence="6">
    <location>
        <begin position="280"/>
        <end position="308"/>
    </location>
</feature>
<feature type="region of interest" description="Disordered" evidence="6">
    <location>
        <begin position="253"/>
        <end position="308"/>
    </location>
</feature>
<feature type="compositionally biased region" description="Basic residues" evidence="6">
    <location>
        <begin position="230"/>
        <end position="240"/>
    </location>
</feature>
<feature type="coiled-coil region" evidence="5">
    <location>
        <begin position="111"/>
        <end position="138"/>
    </location>
</feature>
<proteinExistence type="predicted"/>
<dbReference type="PaxDb" id="3055-EDO96719"/>
<dbReference type="NCBIfam" id="NF003742">
    <property type="entry name" value="PRK05339.1"/>
    <property type="match status" value="1"/>
</dbReference>
<gene>
    <name evidence="7" type="ORF">CHLRE_12g514600v5</name>
</gene>
<accession>A0A2K3D3N3</accession>
<dbReference type="OrthoDB" id="416832at2759"/>
<protein>
    <submittedName>
        <fullName evidence="7">Uncharacterized protein</fullName>
    </submittedName>
</protein>
<dbReference type="InParanoid" id="A0A2K3D3N3"/>
<evidence type="ECO:0000256" key="6">
    <source>
        <dbReference type="SAM" id="MobiDB-lite"/>
    </source>
</evidence>
<dbReference type="Pfam" id="PF03618">
    <property type="entry name" value="Kinase-PPPase"/>
    <property type="match status" value="1"/>
</dbReference>
<evidence type="ECO:0000256" key="5">
    <source>
        <dbReference type="SAM" id="Coils"/>
    </source>
</evidence>
<feature type="compositionally biased region" description="Low complexity" evidence="6">
    <location>
        <begin position="172"/>
        <end position="190"/>
    </location>
</feature>
<dbReference type="AlphaFoldDB" id="A0A2K3D3N3"/>
<organism evidence="7 8">
    <name type="scientific">Chlamydomonas reinhardtii</name>
    <name type="common">Chlamydomonas smithii</name>
    <dbReference type="NCBI Taxonomy" id="3055"/>
    <lineage>
        <taxon>Eukaryota</taxon>
        <taxon>Viridiplantae</taxon>
        <taxon>Chlorophyta</taxon>
        <taxon>core chlorophytes</taxon>
        <taxon>Chlorophyceae</taxon>
        <taxon>CS clade</taxon>
        <taxon>Chlamydomonadales</taxon>
        <taxon>Chlamydomonadaceae</taxon>
        <taxon>Chlamydomonas</taxon>
    </lineage>
</organism>